<proteinExistence type="predicted"/>
<dbReference type="PROSITE" id="PS50013">
    <property type="entry name" value="CHROMO_2"/>
    <property type="match status" value="1"/>
</dbReference>
<dbReference type="Gene3D" id="2.40.50.40">
    <property type="match status" value="1"/>
</dbReference>
<dbReference type="PANTHER" id="PTHR46389">
    <property type="entry name" value="POLYCOMB GROUP PROTEIN PC"/>
    <property type="match status" value="1"/>
</dbReference>
<dbReference type="InterPro" id="IPR016197">
    <property type="entry name" value="Chromo-like_dom_sf"/>
</dbReference>
<protein>
    <recommendedName>
        <fullName evidence="2">Chromo domain-containing protein</fullName>
    </recommendedName>
</protein>
<comment type="subcellular location">
    <subcellularLocation>
        <location evidence="1">Nucleus</location>
    </subcellularLocation>
</comment>
<dbReference type="Proteomes" id="UP001557470">
    <property type="component" value="Unassembled WGS sequence"/>
</dbReference>
<sequence length="113" mass="13353">MELSAFGERVFAAESITKRRIAYEGRVEYRVKWNGWSQNERVRELFGPKKRGPKPETFLLKAKAKSYECRRQMPRAIRVSYLVSEPFKTTRAREGLRTVVHSFRLARSTEERT</sequence>
<evidence type="ECO:0000313" key="3">
    <source>
        <dbReference type="EMBL" id="KAL0993139.1"/>
    </source>
</evidence>
<name>A0ABD0X568_UMBPY</name>
<dbReference type="EMBL" id="JAGEUA010000003">
    <property type="protein sequence ID" value="KAL0993139.1"/>
    <property type="molecule type" value="Genomic_DNA"/>
</dbReference>
<dbReference type="InterPro" id="IPR052458">
    <property type="entry name" value="PcG_PRC1-like_component"/>
</dbReference>
<feature type="domain" description="Chromo" evidence="2">
    <location>
        <begin position="11"/>
        <end position="44"/>
    </location>
</feature>
<dbReference type="GO" id="GO:0005634">
    <property type="term" value="C:nucleus"/>
    <property type="evidence" value="ECO:0007669"/>
    <property type="project" value="UniProtKB-SubCell"/>
</dbReference>
<comment type="caution">
    <text evidence="3">The sequence shown here is derived from an EMBL/GenBank/DDBJ whole genome shotgun (WGS) entry which is preliminary data.</text>
</comment>
<accession>A0ABD0X568</accession>
<evidence type="ECO:0000256" key="1">
    <source>
        <dbReference type="ARBA" id="ARBA00004123"/>
    </source>
</evidence>
<keyword evidence="4" id="KW-1185">Reference proteome</keyword>
<reference evidence="3 4" key="1">
    <citation type="submission" date="2024-06" db="EMBL/GenBank/DDBJ databases">
        <authorList>
            <person name="Pan Q."/>
            <person name="Wen M."/>
            <person name="Jouanno E."/>
            <person name="Zahm M."/>
            <person name="Klopp C."/>
            <person name="Cabau C."/>
            <person name="Louis A."/>
            <person name="Berthelot C."/>
            <person name="Parey E."/>
            <person name="Roest Crollius H."/>
            <person name="Montfort J."/>
            <person name="Robinson-Rechavi M."/>
            <person name="Bouchez O."/>
            <person name="Lampietro C."/>
            <person name="Lopez Roques C."/>
            <person name="Donnadieu C."/>
            <person name="Postlethwait J."/>
            <person name="Bobe J."/>
            <person name="Verreycken H."/>
            <person name="Guiguen Y."/>
        </authorList>
    </citation>
    <scope>NUCLEOTIDE SEQUENCE [LARGE SCALE GENOMIC DNA]</scope>
    <source>
        <strain evidence="3">Up_M1</strain>
        <tissue evidence="3">Testis</tissue>
    </source>
</reference>
<gene>
    <name evidence="3" type="ORF">UPYG_G00103730</name>
</gene>
<evidence type="ECO:0000259" key="2">
    <source>
        <dbReference type="PROSITE" id="PS50013"/>
    </source>
</evidence>
<dbReference type="AlphaFoldDB" id="A0ABD0X568"/>
<dbReference type="SUPFAM" id="SSF54160">
    <property type="entry name" value="Chromo domain-like"/>
    <property type="match status" value="1"/>
</dbReference>
<evidence type="ECO:0000313" key="4">
    <source>
        <dbReference type="Proteomes" id="UP001557470"/>
    </source>
</evidence>
<dbReference type="PANTHER" id="PTHR46389:SF3">
    <property type="entry name" value="POLYCOMB GROUP PROTEIN PC"/>
    <property type="match status" value="1"/>
</dbReference>
<dbReference type="InterPro" id="IPR000953">
    <property type="entry name" value="Chromo/chromo_shadow_dom"/>
</dbReference>
<organism evidence="3 4">
    <name type="scientific">Umbra pygmaea</name>
    <name type="common">Eastern mudminnow</name>
    <dbReference type="NCBI Taxonomy" id="75934"/>
    <lineage>
        <taxon>Eukaryota</taxon>
        <taxon>Metazoa</taxon>
        <taxon>Chordata</taxon>
        <taxon>Craniata</taxon>
        <taxon>Vertebrata</taxon>
        <taxon>Euteleostomi</taxon>
        <taxon>Actinopterygii</taxon>
        <taxon>Neopterygii</taxon>
        <taxon>Teleostei</taxon>
        <taxon>Protacanthopterygii</taxon>
        <taxon>Esociformes</taxon>
        <taxon>Umbridae</taxon>
        <taxon>Umbra</taxon>
    </lineage>
</organism>